<dbReference type="Proteomes" id="UP000475265">
    <property type="component" value="Unassembled WGS sequence"/>
</dbReference>
<dbReference type="GO" id="GO:0043565">
    <property type="term" value="F:sequence-specific DNA binding"/>
    <property type="evidence" value="ECO:0007669"/>
    <property type="project" value="InterPro"/>
</dbReference>
<sequence>MKKKTSKRISLDDTDLAILALLQEDASISNADLSERLSLSLTPCWRRRKRMEEAGVIKGYQANLDRRMLGLDILAFVHIRFSTHADHAPDAFEAVIAQLPEVLSCHKITGDADYVLQVLAEDLDSYSDFIEQVLRRQVGIASIQSSLALREIKTSNRIAIPKASRDLNIESVRAIQNRLRTTNDRCIDHLPIQHENAFTGARGFDNALRPVHFFRAGF</sequence>
<dbReference type="SUPFAM" id="SSF54909">
    <property type="entry name" value="Dimeric alpha+beta barrel"/>
    <property type="match status" value="1"/>
</dbReference>
<dbReference type="GO" id="GO:0005829">
    <property type="term" value="C:cytosol"/>
    <property type="evidence" value="ECO:0007669"/>
    <property type="project" value="TreeGrafter"/>
</dbReference>
<proteinExistence type="predicted"/>
<accession>A0A6L5C249</accession>
<comment type="caution">
    <text evidence="5">The sequence shown here is derived from an EMBL/GenBank/DDBJ whole genome shotgun (WGS) entry which is preliminary data.</text>
</comment>
<dbReference type="CDD" id="cd00090">
    <property type="entry name" value="HTH_ARSR"/>
    <property type="match status" value="1"/>
</dbReference>
<reference evidence="5 6" key="1">
    <citation type="submission" date="2019-12" db="EMBL/GenBank/DDBJ databases">
        <title>Endophytic bacteria associated with Panax ginseng seedlings.</title>
        <authorList>
            <person name="Park J.M."/>
            <person name="Shin R."/>
            <person name="Jo S.H."/>
        </authorList>
    </citation>
    <scope>NUCLEOTIDE SEQUENCE [LARGE SCALE GENOMIC DNA]</scope>
    <source>
        <strain evidence="5 6">PgKB32</strain>
    </source>
</reference>
<name>A0A6L5C249_9PSED</name>
<dbReference type="PANTHER" id="PTHR30154">
    <property type="entry name" value="LEUCINE-RESPONSIVE REGULATORY PROTEIN"/>
    <property type="match status" value="1"/>
</dbReference>
<evidence type="ECO:0000256" key="1">
    <source>
        <dbReference type="ARBA" id="ARBA00023015"/>
    </source>
</evidence>
<evidence type="ECO:0000313" key="5">
    <source>
        <dbReference type="EMBL" id="KAF2394698.1"/>
    </source>
</evidence>
<keyword evidence="3" id="KW-0804">Transcription</keyword>
<dbReference type="Pfam" id="PF13412">
    <property type="entry name" value="HTH_24"/>
    <property type="match status" value="1"/>
</dbReference>
<dbReference type="InterPro" id="IPR019888">
    <property type="entry name" value="Tscrpt_reg_AsnC-like"/>
</dbReference>
<dbReference type="InterPro" id="IPR019887">
    <property type="entry name" value="Tscrpt_reg_AsnC/Lrp_C"/>
</dbReference>
<evidence type="ECO:0000259" key="4">
    <source>
        <dbReference type="PROSITE" id="PS50956"/>
    </source>
</evidence>
<dbReference type="PROSITE" id="PS50956">
    <property type="entry name" value="HTH_ASNC_2"/>
    <property type="match status" value="1"/>
</dbReference>
<dbReference type="Gene3D" id="3.30.70.920">
    <property type="match status" value="1"/>
</dbReference>
<dbReference type="InterPro" id="IPR011008">
    <property type="entry name" value="Dimeric_a/b-barrel"/>
</dbReference>
<dbReference type="PRINTS" id="PR00033">
    <property type="entry name" value="HTHASNC"/>
</dbReference>
<gene>
    <name evidence="5" type="ORF">FX983_02680</name>
</gene>
<dbReference type="AlphaFoldDB" id="A0A6L5C249"/>
<dbReference type="InterPro" id="IPR036388">
    <property type="entry name" value="WH-like_DNA-bd_sf"/>
</dbReference>
<protein>
    <submittedName>
        <fullName evidence="5">DNA-binding transcriptional activator DecR</fullName>
    </submittedName>
</protein>
<dbReference type="Pfam" id="PF01037">
    <property type="entry name" value="AsnC_trans_reg"/>
    <property type="match status" value="1"/>
</dbReference>
<dbReference type="SUPFAM" id="SSF46785">
    <property type="entry name" value="Winged helix' DNA-binding domain"/>
    <property type="match status" value="1"/>
</dbReference>
<dbReference type="PANTHER" id="PTHR30154:SF46">
    <property type="entry name" value="TRANSCRIPTIONAL REGULATORY PROTEIN"/>
    <property type="match status" value="1"/>
</dbReference>
<dbReference type="InterPro" id="IPR000485">
    <property type="entry name" value="AsnC-type_HTH_dom"/>
</dbReference>
<dbReference type="Gene3D" id="1.10.10.10">
    <property type="entry name" value="Winged helix-like DNA-binding domain superfamily/Winged helix DNA-binding domain"/>
    <property type="match status" value="1"/>
</dbReference>
<keyword evidence="1" id="KW-0805">Transcription regulation</keyword>
<dbReference type="EMBL" id="JAAAXX010000001">
    <property type="protein sequence ID" value="KAF2394698.1"/>
    <property type="molecule type" value="Genomic_DNA"/>
</dbReference>
<dbReference type="InterPro" id="IPR011991">
    <property type="entry name" value="ArsR-like_HTH"/>
</dbReference>
<feature type="domain" description="HTH asnC-type" evidence="4">
    <location>
        <begin position="11"/>
        <end position="72"/>
    </location>
</feature>
<evidence type="ECO:0000313" key="6">
    <source>
        <dbReference type="Proteomes" id="UP000475265"/>
    </source>
</evidence>
<keyword evidence="2 5" id="KW-0238">DNA-binding</keyword>
<evidence type="ECO:0000256" key="3">
    <source>
        <dbReference type="ARBA" id="ARBA00023163"/>
    </source>
</evidence>
<dbReference type="GO" id="GO:0006355">
    <property type="term" value="P:regulation of DNA-templated transcription"/>
    <property type="evidence" value="ECO:0007669"/>
    <property type="project" value="UniProtKB-ARBA"/>
</dbReference>
<dbReference type="SMART" id="SM00344">
    <property type="entry name" value="HTH_ASNC"/>
    <property type="match status" value="1"/>
</dbReference>
<dbReference type="InterPro" id="IPR036390">
    <property type="entry name" value="WH_DNA-bd_sf"/>
</dbReference>
<evidence type="ECO:0000256" key="2">
    <source>
        <dbReference type="ARBA" id="ARBA00023125"/>
    </source>
</evidence>
<organism evidence="5 6">
    <name type="scientific">Pseudomonas frederiksbergensis</name>
    <dbReference type="NCBI Taxonomy" id="104087"/>
    <lineage>
        <taxon>Bacteria</taxon>
        <taxon>Pseudomonadati</taxon>
        <taxon>Pseudomonadota</taxon>
        <taxon>Gammaproteobacteria</taxon>
        <taxon>Pseudomonadales</taxon>
        <taxon>Pseudomonadaceae</taxon>
        <taxon>Pseudomonas</taxon>
    </lineage>
</organism>
<dbReference type="GO" id="GO:0043200">
    <property type="term" value="P:response to amino acid"/>
    <property type="evidence" value="ECO:0007669"/>
    <property type="project" value="TreeGrafter"/>
</dbReference>